<keyword evidence="1" id="KW-0472">Membrane</keyword>
<reference evidence="3 4" key="1">
    <citation type="submission" date="2021-01" db="EMBL/GenBank/DDBJ databases">
        <title>Whole genome shotgun sequence of Planotetraspora mira NBRC 15435.</title>
        <authorList>
            <person name="Komaki H."/>
            <person name="Tamura T."/>
        </authorList>
    </citation>
    <scope>NUCLEOTIDE SEQUENCE [LARGE SCALE GENOMIC DNA]</scope>
    <source>
        <strain evidence="3 4">NBRC 15435</strain>
    </source>
</reference>
<organism evidence="3 4">
    <name type="scientific">Planotetraspora mira</name>
    <dbReference type="NCBI Taxonomy" id="58121"/>
    <lineage>
        <taxon>Bacteria</taxon>
        <taxon>Bacillati</taxon>
        <taxon>Actinomycetota</taxon>
        <taxon>Actinomycetes</taxon>
        <taxon>Streptosporangiales</taxon>
        <taxon>Streptosporangiaceae</taxon>
        <taxon>Planotetraspora</taxon>
    </lineage>
</organism>
<dbReference type="CDD" id="cd04301">
    <property type="entry name" value="NAT_SF"/>
    <property type="match status" value="1"/>
</dbReference>
<feature type="transmembrane region" description="Helical" evidence="1">
    <location>
        <begin position="338"/>
        <end position="361"/>
    </location>
</feature>
<feature type="transmembrane region" description="Helical" evidence="1">
    <location>
        <begin position="367"/>
        <end position="386"/>
    </location>
</feature>
<evidence type="ECO:0000313" key="3">
    <source>
        <dbReference type="EMBL" id="GII33907.1"/>
    </source>
</evidence>
<dbReference type="AlphaFoldDB" id="A0A8J3XAC2"/>
<dbReference type="PROSITE" id="PS51186">
    <property type="entry name" value="GNAT"/>
    <property type="match status" value="1"/>
</dbReference>
<feature type="transmembrane region" description="Helical" evidence="1">
    <location>
        <begin position="210"/>
        <end position="231"/>
    </location>
</feature>
<keyword evidence="1" id="KW-0812">Transmembrane</keyword>
<name>A0A8J3XAC2_9ACTN</name>
<accession>A0A8J3XAC2</accession>
<dbReference type="EMBL" id="BOOO01000043">
    <property type="protein sequence ID" value="GII33907.1"/>
    <property type="molecule type" value="Genomic_DNA"/>
</dbReference>
<sequence length="405" mass="43349">MSLTTRAARTEDIAALVALAKAAHAGGSPTALPLLGDAVARGLVRVAEVDGEVAGYVAVEKPLPNHVRIASVAVRHERRRQGIGTMLIGEVLQEAGKIEAVGGTVATVIDVTDLEVAGLLLSCGFIATRVMRSSTPEQAMQLYYQHKIKVEYVDPDARHLVPLSRPDQLVESLSPSDHAVTALATLSSEPAFEISRFEQDDPASLQSGEAAAGIAFSGSILAAITFLLGFSFVSSRYPDDVRLLLIGATFATTMSLIIYASASGELARIRSNSFGRVMKWGNVLSEYGGVLPFLVSLPITYAQGPGVRWSAVVVGVVSSTALVLYERSQFSIAHRFRWTRTTVALTAFTSMAPTVCVVMLAAGITSWPLTAALAMALTGRTLVYLYRRGPEAGVSEFRRTWQIRR</sequence>
<evidence type="ECO:0000256" key="1">
    <source>
        <dbReference type="SAM" id="Phobius"/>
    </source>
</evidence>
<protein>
    <recommendedName>
        <fullName evidence="2">N-acetyltransferase domain-containing protein</fullName>
    </recommendedName>
</protein>
<dbReference type="InterPro" id="IPR000182">
    <property type="entry name" value="GNAT_dom"/>
</dbReference>
<dbReference type="Gene3D" id="3.40.630.30">
    <property type="match status" value="1"/>
</dbReference>
<keyword evidence="4" id="KW-1185">Reference proteome</keyword>
<proteinExistence type="predicted"/>
<feature type="transmembrane region" description="Helical" evidence="1">
    <location>
        <begin position="283"/>
        <end position="301"/>
    </location>
</feature>
<comment type="caution">
    <text evidence="3">The sequence shown here is derived from an EMBL/GenBank/DDBJ whole genome shotgun (WGS) entry which is preliminary data.</text>
</comment>
<dbReference type="Proteomes" id="UP000650628">
    <property type="component" value="Unassembled WGS sequence"/>
</dbReference>
<gene>
    <name evidence="3" type="ORF">Pmi06nite_73490</name>
</gene>
<feature type="domain" description="N-acetyltransferase" evidence="2">
    <location>
        <begin position="3"/>
        <end position="149"/>
    </location>
</feature>
<dbReference type="Pfam" id="PF00583">
    <property type="entry name" value="Acetyltransf_1"/>
    <property type="match status" value="1"/>
</dbReference>
<dbReference type="SUPFAM" id="SSF55729">
    <property type="entry name" value="Acyl-CoA N-acyltransferases (Nat)"/>
    <property type="match status" value="1"/>
</dbReference>
<keyword evidence="1" id="KW-1133">Transmembrane helix</keyword>
<feature type="transmembrane region" description="Helical" evidence="1">
    <location>
        <begin position="307"/>
        <end position="326"/>
    </location>
</feature>
<feature type="transmembrane region" description="Helical" evidence="1">
    <location>
        <begin position="243"/>
        <end position="262"/>
    </location>
</feature>
<evidence type="ECO:0000313" key="4">
    <source>
        <dbReference type="Proteomes" id="UP000650628"/>
    </source>
</evidence>
<evidence type="ECO:0000259" key="2">
    <source>
        <dbReference type="PROSITE" id="PS51186"/>
    </source>
</evidence>
<dbReference type="GO" id="GO:0016747">
    <property type="term" value="F:acyltransferase activity, transferring groups other than amino-acyl groups"/>
    <property type="evidence" value="ECO:0007669"/>
    <property type="project" value="InterPro"/>
</dbReference>
<dbReference type="RefSeq" id="WP_203957729.1">
    <property type="nucleotide sequence ID" value="NZ_BOOO01000043.1"/>
</dbReference>
<dbReference type="InterPro" id="IPR016181">
    <property type="entry name" value="Acyl_CoA_acyltransferase"/>
</dbReference>